<dbReference type="Proteomes" id="UP000230233">
    <property type="component" value="Chromosome X"/>
</dbReference>
<evidence type="ECO:0000256" key="2">
    <source>
        <dbReference type="SAM" id="Phobius"/>
    </source>
</evidence>
<protein>
    <submittedName>
        <fullName evidence="3">Uncharacterized protein</fullName>
    </submittedName>
</protein>
<evidence type="ECO:0000313" key="4">
    <source>
        <dbReference type="Proteomes" id="UP000230233"/>
    </source>
</evidence>
<feature type="transmembrane region" description="Helical" evidence="2">
    <location>
        <begin position="74"/>
        <end position="92"/>
    </location>
</feature>
<sequence>MRLAISFEPMTDKKIFMRWIYIYTPAAFLLPTIPVWFMEVGVGYFQQRKQPFFFGVIELSLTGTLLKKVLCFEHFGLLILSPVLIFVANGIVVCRSKKVEINDRARKRFRKLFYLSTFGITFPYIFRMILKTNPMDEKPKIKLRPTEGVVDYATEYKKAITDKNQLINSAKYFLKMRTSHLTEVLGTWEDIVDDMDLEIAELVLNEFLSPKCTLLEFEFKNLTVAGRKIAATIPEEGAPEKAFSEVWQQHILGKVLTNENVSTVSIPEIETTKAGDKTDVTKTAETTSAEKKDTSDKDEEKKEVKEEVDGKKDGLTDSDDNKEEKKVNAEVFTKIYLIYKRIRWFSRNIAIEKLKVEKDKKQEIAMGILVFDRAFSITWKVVNCLVYMEILENVRKDWAGPVATVFGRVHKMLVEENMGIFTEDSADLLKCAHLFILRYRGELDEDLLFRLGFGYLSKKLNILKRDNTNAMAILNVASHMADQELKITEVHKLLEEVFNFDILQL</sequence>
<name>A0A2G5STP6_9PELO</name>
<organism evidence="3 4">
    <name type="scientific">Caenorhabditis nigoni</name>
    <dbReference type="NCBI Taxonomy" id="1611254"/>
    <lineage>
        <taxon>Eukaryota</taxon>
        <taxon>Metazoa</taxon>
        <taxon>Ecdysozoa</taxon>
        <taxon>Nematoda</taxon>
        <taxon>Chromadorea</taxon>
        <taxon>Rhabditida</taxon>
        <taxon>Rhabditina</taxon>
        <taxon>Rhabditomorpha</taxon>
        <taxon>Rhabditoidea</taxon>
        <taxon>Rhabditidae</taxon>
        <taxon>Peloderinae</taxon>
        <taxon>Caenorhabditis</taxon>
    </lineage>
</organism>
<comment type="caution">
    <text evidence="3">The sequence shown here is derived from an EMBL/GenBank/DDBJ whole genome shotgun (WGS) entry which is preliminary data.</text>
</comment>
<reference evidence="4" key="1">
    <citation type="submission" date="2017-10" db="EMBL/GenBank/DDBJ databases">
        <title>Rapid genome shrinkage in a self-fertile nematode reveals novel sperm competition proteins.</title>
        <authorList>
            <person name="Yin D."/>
            <person name="Schwarz E.M."/>
            <person name="Thomas C.G."/>
            <person name="Felde R.L."/>
            <person name="Korf I.F."/>
            <person name="Cutter A.D."/>
            <person name="Schartner C.M."/>
            <person name="Ralston E.J."/>
            <person name="Meyer B.J."/>
            <person name="Haag E.S."/>
        </authorList>
    </citation>
    <scope>NUCLEOTIDE SEQUENCE [LARGE SCALE GENOMIC DNA]</scope>
    <source>
        <strain evidence="4">JU1422</strain>
    </source>
</reference>
<evidence type="ECO:0000256" key="1">
    <source>
        <dbReference type="SAM" id="MobiDB-lite"/>
    </source>
</evidence>
<keyword evidence="2" id="KW-0472">Membrane</keyword>
<feature type="region of interest" description="Disordered" evidence="1">
    <location>
        <begin position="276"/>
        <end position="323"/>
    </location>
</feature>
<dbReference type="Pfam" id="PF10322">
    <property type="entry name" value="7TM_GPCR_Sru"/>
    <property type="match status" value="1"/>
</dbReference>
<dbReference type="AlphaFoldDB" id="A0A2G5STP6"/>
<feature type="compositionally biased region" description="Basic and acidic residues" evidence="1">
    <location>
        <begin position="276"/>
        <end position="315"/>
    </location>
</feature>
<keyword evidence="2" id="KW-1133">Transmembrane helix</keyword>
<keyword evidence="4" id="KW-1185">Reference proteome</keyword>
<feature type="transmembrane region" description="Helical" evidence="2">
    <location>
        <begin position="20"/>
        <end position="38"/>
    </location>
</feature>
<proteinExistence type="predicted"/>
<keyword evidence="2" id="KW-0812">Transmembrane</keyword>
<dbReference type="EMBL" id="PDUG01000006">
    <property type="protein sequence ID" value="PIC18328.1"/>
    <property type="molecule type" value="Genomic_DNA"/>
</dbReference>
<feature type="transmembrane region" description="Helical" evidence="2">
    <location>
        <begin position="112"/>
        <end position="130"/>
    </location>
</feature>
<evidence type="ECO:0000313" key="3">
    <source>
        <dbReference type="EMBL" id="PIC18328.1"/>
    </source>
</evidence>
<dbReference type="OrthoDB" id="10296621at2759"/>
<gene>
    <name evidence="3" type="primary">Cnig_chr_X.g24260</name>
    <name evidence="3" type="ORF">B9Z55_024260</name>
</gene>
<accession>A0A2G5STP6</accession>
<dbReference type="InterPro" id="IPR003839">
    <property type="entry name" value="7TM_GPCR_serpentine_rcpt_Sru"/>
</dbReference>